<accession>A0ABR1G508</accession>
<evidence type="ECO:0000313" key="1">
    <source>
        <dbReference type="EMBL" id="KAK7248194.1"/>
    </source>
</evidence>
<gene>
    <name evidence="1" type="primary">STX6</name>
    <name evidence="1" type="ORF">SO694_00081117</name>
</gene>
<dbReference type="GO" id="GO:0015031">
    <property type="term" value="P:protein transport"/>
    <property type="evidence" value="ECO:0007669"/>
    <property type="project" value="UniProtKB-KW"/>
</dbReference>
<dbReference type="PANTHER" id="PTHR12791">
    <property type="entry name" value="GOLGI SNARE BET1-RELATED"/>
    <property type="match status" value="1"/>
</dbReference>
<dbReference type="Gene3D" id="1.20.5.110">
    <property type="match status" value="1"/>
</dbReference>
<organism evidence="1 2">
    <name type="scientific">Aureococcus anophagefferens</name>
    <name type="common">Harmful bloom alga</name>
    <dbReference type="NCBI Taxonomy" id="44056"/>
    <lineage>
        <taxon>Eukaryota</taxon>
        <taxon>Sar</taxon>
        <taxon>Stramenopiles</taxon>
        <taxon>Ochrophyta</taxon>
        <taxon>Pelagophyceae</taxon>
        <taxon>Pelagomonadales</taxon>
        <taxon>Pelagomonadaceae</taxon>
        <taxon>Aureococcus</taxon>
    </lineage>
</organism>
<dbReference type="InterPro" id="IPR010989">
    <property type="entry name" value="SNARE"/>
</dbReference>
<dbReference type="SUPFAM" id="SSF58038">
    <property type="entry name" value="SNARE fusion complex"/>
    <property type="match status" value="1"/>
</dbReference>
<dbReference type="KEGG" id="aaf:AURANDRAFT_69625"/>
<proteinExistence type="predicted"/>
<dbReference type="PROSITE" id="PS50192">
    <property type="entry name" value="T_SNARE"/>
    <property type="match status" value="1"/>
</dbReference>
<protein>
    <submittedName>
        <fullName evidence="1">SNAP receptor</fullName>
    </submittedName>
</protein>
<reference evidence="1 2" key="1">
    <citation type="submission" date="2024-03" db="EMBL/GenBank/DDBJ databases">
        <title>Aureococcus anophagefferens CCMP1851 and Kratosvirus quantuckense: Draft genome of a second virus-susceptible host strain in the model system.</title>
        <authorList>
            <person name="Chase E."/>
            <person name="Truchon A.R."/>
            <person name="Schepens W."/>
            <person name="Wilhelm S.W."/>
        </authorList>
    </citation>
    <scope>NUCLEOTIDE SEQUENCE [LARGE SCALE GENOMIC DNA]</scope>
    <source>
        <strain evidence="1 2">CCMP1851</strain>
    </source>
</reference>
<dbReference type="Pfam" id="PF09177">
    <property type="entry name" value="STX6_10_61_N"/>
    <property type="match status" value="1"/>
</dbReference>
<comment type="caution">
    <text evidence="1">The sequence shown here is derived from an EMBL/GenBank/DDBJ whole genome shotgun (WGS) entry which is preliminary data.</text>
</comment>
<dbReference type="InterPro" id="IPR015260">
    <property type="entry name" value="Syntaxin-6/10/61_N"/>
</dbReference>
<name>A0ABR1G508_AURAN</name>
<evidence type="ECO:0000313" key="2">
    <source>
        <dbReference type="Proteomes" id="UP001363151"/>
    </source>
</evidence>
<dbReference type="Proteomes" id="UP001363151">
    <property type="component" value="Unassembled WGS sequence"/>
</dbReference>
<dbReference type="Gene3D" id="1.20.58.90">
    <property type="match status" value="1"/>
</dbReference>
<dbReference type="SUPFAM" id="SSF47661">
    <property type="entry name" value="t-snare proteins"/>
    <property type="match status" value="1"/>
</dbReference>
<dbReference type="Pfam" id="PF05739">
    <property type="entry name" value="SNARE"/>
    <property type="match status" value="1"/>
</dbReference>
<dbReference type="GO" id="GO:0000139">
    <property type="term" value="C:Golgi membrane"/>
    <property type="evidence" value="ECO:0007669"/>
    <property type="project" value="UniProtKB-SubCell"/>
</dbReference>
<keyword evidence="1" id="KW-0675">Receptor</keyword>
<dbReference type="InterPro" id="IPR000727">
    <property type="entry name" value="T_SNARE_dom"/>
</dbReference>
<dbReference type="EMBL" id="JBBJCI010000119">
    <property type="protein sequence ID" value="KAK7248194.1"/>
    <property type="molecule type" value="Genomic_DNA"/>
</dbReference>
<sequence length="257" mass="28306">MFVGEEAQGLMSGGANDPFHVVKDELVAKLESIELRVGQFNGLLYGPGTTAGSKPFRDCRKALGREIRGAEGQLKDLGLTVDYVERDRGAFSHIDDRELSERRDFVAAARSRVANARDAVGGPRARAKMDADDKAAVAAQQGDYGASTDLEMANTDFIHGQRARTQATMREQDDNLEQLDGAVDRVHAMASEIHGELQTQSRMINDMESELDETTEKMNFVMGKLSKLLKTKDTCQLWTIVALTVVLVVMVMLVIWS</sequence>
<dbReference type="CDD" id="cd15841">
    <property type="entry name" value="SNARE_Qc"/>
    <property type="match status" value="1"/>
</dbReference>
<dbReference type="GO" id="GO:0048193">
    <property type="term" value="P:Golgi vesicle transport"/>
    <property type="evidence" value="ECO:0007669"/>
    <property type="project" value="InterPro"/>
</dbReference>
<keyword evidence="2" id="KW-1185">Reference proteome</keyword>
<dbReference type="SMART" id="SM00397">
    <property type="entry name" value="t_SNARE"/>
    <property type="match status" value="1"/>
</dbReference>